<evidence type="ECO:0000313" key="1">
    <source>
        <dbReference type="EMBL" id="KAB1076509.1"/>
    </source>
</evidence>
<gene>
    <name evidence="1" type="ORF">F6X53_22655</name>
</gene>
<organism evidence="1 2">
    <name type="scientific">Methylobacterium soli</name>
    <dbReference type="NCBI Taxonomy" id="553447"/>
    <lineage>
        <taxon>Bacteria</taxon>
        <taxon>Pseudomonadati</taxon>
        <taxon>Pseudomonadota</taxon>
        <taxon>Alphaproteobacteria</taxon>
        <taxon>Hyphomicrobiales</taxon>
        <taxon>Methylobacteriaceae</taxon>
        <taxon>Methylobacterium</taxon>
    </lineage>
</organism>
<accession>A0A6L3STL4</accession>
<dbReference type="EMBL" id="VZZK01000029">
    <property type="protein sequence ID" value="KAB1076509.1"/>
    <property type="molecule type" value="Genomic_DNA"/>
</dbReference>
<dbReference type="RefSeq" id="WP_151002627.1">
    <property type="nucleotide sequence ID" value="NZ_BPQY01000383.1"/>
</dbReference>
<reference evidence="1 2" key="1">
    <citation type="submission" date="2019-09" db="EMBL/GenBank/DDBJ databases">
        <title>YIM 48816 draft genome.</title>
        <authorList>
            <person name="Jiang L."/>
        </authorList>
    </citation>
    <scope>NUCLEOTIDE SEQUENCE [LARGE SCALE GENOMIC DNA]</scope>
    <source>
        <strain evidence="1 2">YIM 48816</strain>
    </source>
</reference>
<keyword evidence="2" id="KW-1185">Reference proteome</keyword>
<comment type="caution">
    <text evidence="1">The sequence shown here is derived from an EMBL/GenBank/DDBJ whole genome shotgun (WGS) entry which is preliminary data.</text>
</comment>
<sequence length="71" mass="8011">MGFDEIFPPRSHERSSRKLLITLAMVEDATIELTKAGMSEDAGRTQIMVAAAIEAMFWDEPNVEIEWLEGK</sequence>
<name>A0A6L3STL4_9HYPH</name>
<evidence type="ECO:0000313" key="2">
    <source>
        <dbReference type="Proteomes" id="UP000474159"/>
    </source>
</evidence>
<dbReference type="AlphaFoldDB" id="A0A6L3STL4"/>
<dbReference type="Proteomes" id="UP000474159">
    <property type="component" value="Unassembled WGS sequence"/>
</dbReference>
<proteinExistence type="predicted"/>
<protein>
    <submittedName>
        <fullName evidence="1">Uncharacterized protein</fullName>
    </submittedName>
</protein>